<evidence type="ECO:0000313" key="1">
    <source>
        <dbReference type="EMBL" id="KAF2711596.1"/>
    </source>
</evidence>
<reference evidence="1" key="1">
    <citation type="journal article" date="2020" name="Stud. Mycol.">
        <title>101 Dothideomycetes genomes: a test case for predicting lifestyles and emergence of pathogens.</title>
        <authorList>
            <person name="Haridas S."/>
            <person name="Albert R."/>
            <person name="Binder M."/>
            <person name="Bloem J."/>
            <person name="Labutti K."/>
            <person name="Salamov A."/>
            <person name="Andreopoulos B."/>
            <person name="Baker S."/>
            <person name="Barry K."/>
            <person name="Bills G."/>
            <person name="Bluhm B."/>
            <person name="Cannon C."/>
            <person name="Castanera R."/>
            <person name="Culley D."/>
            <person name="Daum C."/>
            <person name="Ezra D."/>
            <person name="Gonzalez J."/>
            <person name="Henrissat B."/>
            <person name="Kuo A."/>
            <person name="Liang C."/>
            <person name="Lipzen A."/>
            <person name="Lutzoni F."/>
            <person name="Magnuson J."/>
            <person name="Mondo S."/>
            <person name="Nolan M."/>
            <person name="Ohm R."/>
            <person name="Pangilinan J."/>
            <person name="Park H.-J."/>
            <person name="Ramirez L."/>
            <person name="Alfaro M."/>
            <person name="Sun H."/>
            <person name="Tritt A."/>
            <person name="Yoshinaga Y."/>
            <person name="Zwiers L.-H."/>
            <person name="Turgeon B."/>
            <person name="Goodwin S."/>
            <person name="Spatafora J."/>
            <person name="Crous P."/>
            <person name="Grigoriev I."/>
        </authorList>
    </citation>
    <scope>NUCLEOTIDE SEQUENCE</scope>
    <source>
        <strain evidence="1">CBS 279.74</strain>
    </source>
</reference>
<dbReference type="Proteomes" id="UP000799428">
    <property type="component" value="Unassembled WGS sequence"/>
</dbReference>
<protein>
    <submittedName>
        <fullName evidence="1">Uncharacterized protein</fullName>
    </submittedName>
</protein>
<gene>
    <name evidence="1" type="ORF">K504DRAFT_224771</name>
</gene>
<sequence length="153" mass="17016">MYEVGPRLFPYYSIPSMPISRPGSSSSSISGARTVWHLCNSLFQLGALGNILWSCASQTICKPSKMFCCIPIPRFSSIHHVISISASPCLDRSDTNARDLGGFNRKASILTHVTHPIWVQLSAYYLICTYIQCTHSNCRRWLGSKQRANTVSS</sequence>
<proteinExistence type="predicted"/>
<dbReference type="AlphaFoldDB" id="A0A6G1KFB7"/>
<evidence type="ECO:0000313" key="2">
    <source>
        <dbReference type="Proteomes" id="UP000799428"/>
    </source>
</evidence>
<keyword evidence="2" id="KW-1185">Reference proteome</keyword>
<organism evidence="1 2">
    <name type="scientific">Pleomassaria siparia CBS 279.74</name>
    <dbReference type="NCBI Taxonomy" id="1314801"/>
    <lineage>
        <taxon>Eukaryota</taxon>
        <taxon>Fungi</taxon>
        <taxon>Dikarya</taxon>
        <taxon>Ascomycota</taxon>
        <taxon>Pezizomycotina</taxon>
        <taxon>Dothideomycetes</taxon>
        <taxon>Pleosporomycetidae</taxon>
        <taxon>Pleosporales</taxon>
        <taxon>Pleomassariaceae</taxon>
        <taxon>Pleomassaria</taxon>
    </lineage>
</organism>
<accession>A0A6G1KFB7</accession>
<dbReference type="EMBL" id="MU005767">
    <property type="protein sequence ID" value="KAF2711596.1"/>
    <property type="molecule type" value="Genomic_DNA"/>
</dbReference>
<name>A0A6G1KFB7_9PLEO</name>